<reference evidence="2" key="1">
    <citation type="submission" date="2016-10" db="EMBL/GenBank/DDBJ databases">
        <authorList>
            <person name="Varghese N."/>
            <person name="Submissions S."/>
        </authorList>
    </citation>
    <scope>NUCLEOTIDE SEQUENCE [LARGE SCALE GENOMIC DNA]</scope>
    <source>
        <strain evidence="2">DSM 17724</strain>
    </source>
</reference>
<dbReference type="AlphaFoldDB" id="A0A1I0QKH9"/>
<dbReference type="RefSeq" id="WP_089791950.1">
    <property type="nucleotide sequence ID" value="NZ_FOIU01000001.1"/>
</dbReference>
<gene>
    <name evidence="1" type="ORF">SAMN05421841_1977</name>
</gene>
<keyword evidence="2" id="KW-1185">Reference proteome</keyword>
<accession>A0A1I0QKH9</accession>
<protein>
    <submittedName>
        <fullName evidence="1">Uncharacterized protein</fullName>
    </submittedName>
</protein>
<dbReference type="EMBL" id="FOIU01000001">
    <property type="protein sequence ID" value="SEW27770.1"/>
    <property type="molecule type" value="Genomic_DNA"/>
</dbReference>
<organism evidence="1 2">
    <name type="scientific">Chryseobacterium wanjuense</name>
    <dbReference type="NCBI Taxonomy" id="356305"/>
    <lineage>
        <taxon>Bacteria</taxon>
        <taxon>Pseudomonadati</taxon>
        <taxon>Bacteroidota</taxon>
        <taxon>Flavobacteriia</taxon>
        <taxon>Flavobacteriales</taxon>
        <taxon>Weeksellaceae</taxon>
        <taxon>Chryseobacterium group</taxon>
        <taxon>Chryseobacterium</taxon>
    </lineage>
</organism>
<dbReference type="OrthoDB" id="1259423at2"/>
<evidence type="ECO:0000313" key="2">
    <source>
        <dbReference type="Proteomes" id="UP000199469"/>
    </source>
</evidence>
<sequence length="105" mass="11250">MKIKQFLKTNVMAIAALVLFTGSIMSFTLMEKKSVLATTYFYNSADISAGAFANPSHWNTTNASDCETDGERPCSIVVPDGQTLGSVLAGKTNAQVLSMSPNRKP</sequence>
<name>A0A1I0QKH9_9FLAO</name>
<evidence type="ECO:0000313" key="1">
    <source>
        <dbReference type="EMBL" id="SEW27770.1"/>
    </source>
</evidence>
<dbReference type="Proteomes" id="UP000199469">
    <property type="component" value="Unassembled WGS sequence"/>
</dbReference>
<proteinExistence type="predicted"/>